<dbReference type="SUPFAM" id="SSF49401">
    <property type="entry name" value="Bacterial adhesins"/>
    <property type="match status" value="1"/>
</dbReference>
<feature type="chain" id="PRO_5001722220" evidence="1">
    <location>
        <begin position="27"/>
        <end position="202"/>
    </location>
</feature>
<evidence type="ECO:0000256" key="1">
    <source>
        <dbReference type="SAM" id="SignalP"/>
    </source>
</evidence>
<gene>
    <name evidence="3" type="ORF">XBKQ1_1990002</name>
</gene>
<dbReference type="InterPro" id="IPR036937">
    <property type="entry name" value="Adhesion_dom_fimbrial_sf"/>
</dbReference>
<keyword evidence="1" id="KW-0732">Signal</keyword>
<keyword evidence="4" id="KW-1185">Reference proteome</keyword>
<evidence type="ECO:0000313" key="3">
    <source>
        <dbReference type="EMBL" id="CDH19237.1"/>
    </source>
</evidence>
<dbReference type="PANTHER" id="PTHR33420">
    <property type="entry name" value="FIMBRIAL SUBUNIT ELFA-RELATED"/>
    <property type="match status" value="1"/>
</dbReference>
<sequence length="202" mass="21755">MWTESKIGKNMAVLLLGISGVMHSLAANTDGAIDIQFSGTLWAGACDLSAGSELIEVQLLPIGAKYFDLYDRSAEHRFQIGLEECEVGRTVQVQFKGVEAKAPGLEGLLRVNGEQSDELGIELVEYANGIPRILSLKNGTTESTTQTLAEKVQLLKFGAYLKAASAVRNGSISVTPGAYSAVANFELLYEQLVCNEKREAIL</sequence>
<dbReference type="Gene3D" id="2.60.40.1090">
    <property type="entry name" value="Fimbrial-type adhesion domain"/>
    <property type="match status" value="1"/>
</dbReference>
<dbReference type="GO" id="GO:0009289">
    <property type="term" value="C:pilus"/>
    <property type="evidence" value="ECO:0007669"/>
    <property type="project" value="InterPro"/>
</dbReference>
<name>A0A077PF54_XENBV</name>
<feature type="signal peptide" evidence="1">
    <location>
        <begin position="1"/>
        <end position="26"/>
    </location>
</feature>
<feature type="domain" description="Fimbrial-type adhesion" evidence="2">
    <location>
        <begin position="35"/>
        <end position="189"/>
    </location>
</feature>
<protein>
    <submittedName>
        <fullName evidence="3">Putative Major MR/P fimbria protein</fullName>
    </submittedName>
</protein>
<dbReference type="OrthoDB" id="6462343at2"/>
<dbReference type="EMBL" id="CBSY010000111">
    <property type="protein sequence ID" value="CDH19237.1"/>
    <property type="molecule type" value="Genomic_DNA"/>
</dbReference>
<dbReference type="InterPro" id="IPR008966">
    <property type="entry name" value="Adhesion_dom_sf"/>
</dbReference>
<dbReference type="Pfam" id="PF00419">
    <property type="entry name" value="Fimbrial"/>
    <property type="match status" value="1"/>
</dbReference>
<dbReference type="HOGENOM" id="CLU_1427501_0_0_6"/>
<comment type="caution">
    <text evidence="3">The sequence shown here is derived from an EMBL/GenBank/DDBJ whole genome shotgun (WGS) entry which is preliminary data.</text>
</comment>
<reference evidence="3" key="1">
    <citation type="submission" date="2013-07" db="EMBL/GenBank/DDBJ databases">
        <title>Sub-species coevolution in mutualistic symbiosis.</title>
        <authorList>
            <person name="Murfin K."/>
            <person name="Klassen J."/>
            <person name="Lee M."/>
            <person name="Forst S."/>
            <person name="Stock P."/>
            <person name="Goodrich-Blair H."/>
        </authorList>
    </citation>
    <scope>NUCLEOTIDE SEQUENCE [LARGE SCALE GENOMIC DNA]</scope>
    <source>
        <strain evidence="3">Kraussei Quebec</strain>
    </source>
</reference>
<dbReference type="GO" id="GO:0043709">
    <property type="term" value="P:cell adhesion involved in single-species biofilm formation"/>
    <property type="evidence" value="ECO:0007669"/>
    <property type="project" value="TreeGrafter"/>
</dbReference>
<dbReference type="InterPro" id="IPR050263">
    <property type="entry name" value="Bact_Fimbrial_Adh_Pro"/>
</dbReference>
<organism evidence="3 4">
    <name type="scientific">Xenorhabdus bovienii str. kraussei Quebec</name>
    <dbReference type="NCBI Taxonomy" id="1398203"/>
    <lineage>
        <taxon>Bacteria</taxon>
        <taxon>Pseudomonadati</taxon>
        <taxon>Pseudomonadota</taxon>
        <taxon>Gammaproteobacteria</taxon>
        <taxon>Enterobacterales</taxon>
        <taxon>Morganellaceae</taxon>
        <taxon>Xenorhabdus</taxon>
    </lineage>
</organism>
<dbReference type="InterPro" id="IPR000259">
    <property type="entry name" value="Adhesion_dom_fimbrial"/>
</dbReference>
<dbReference type="AlphaFoldDB" id="A0A077PF54"/>
<dbReference type="PANTHER" id="PTHR33420:SF26">
    <property type="entry name" value="FIMBRIAL SUBUNIT"/>
    <property type="match status" value="1"/>
</dbReference>
<dbReference type="Proteomes" id="UP000028500">
    <property type="component" value="Unassembled WGS sequence"/>
</dbReference>
<evidence type="ECO:0000259" key="2">
    <source>
        <dbReference type="Pfam" id="PF00419"/>
    </source>
</evidence>
<proteinExistence type="predicted"/>
<evidence type="ECO:0000313" key="4">
    <source>
        <dbReference type="Proteomes" id="UP000028500"/>
    </source>
</evidence>
<accession>A0A077PF54</accession>